<dbReference type="PRINTS" id="PR00420">
    <property type="entry name" value="RNGMNOXGNASE"/>
</dbReference>
<dbReference type="Proteomes" id="UP000548476">
    <property type="component" value="Unassembled WGS sequence"/>
</dbReference>
<dbReference type="Gene3D" id="3.50.50.60">
    <property type="entry name" value="FAD/NAD(P)-binding domain"/>
    <property type="match status" value="1"/>
</dbReference>
<gene>
    <name evidence="4" type="ORF">HNR73_005359</name>
</gene>
<keyword evidence="5" id="KW-1185">Reference proteome</keyword>
<keyword evidence="2" id="KW-0503">Monooxygenase</keyword>
<dbReference type="PANTHER" id="PTHR13789:SF309">
    <property type="entry name" value="PUTATIVE (AFU_ORTHOLOGUE AFUA_6G14510)-RELATED"/>
    <property type="match status" value="1"/>
</dbReference>
<feature type="domain" description="FAD-binding" evidence="3">
    <location>
        <begin position="247"/>
        <end position="312"/>
    </location>
</feature>
<evidence type="ECO:0000313" key="5">
    <source>
        <dbReference type="Proteomes" id="UP000548476"/>
    </source>
</evidence>
<dbReference type="SUPFAM" id="SSF51905">
    <property type="entry name" value="FAD/NAD(P)-binding domain"/>
    <property type="match status" value="1"/>
</dbReference>
<sequence length="361" mass="37853">MKITVIGGGVAGATTALAVRRATGAEVDVVEAYAEPAGAVGSYLSLAANGLRGLESLGCLPAIRAAGFDVPTQRMWGAGGRLLGEVARGRRAADDMHSVTLMRGALVETLRRAAIDAGVRIETGRRVPSPSDVDADLVVGADGIWSATRAHLAPGVGEPRYAGLYSVSGFSPGTGETGVFNMTFAAPGAFIHVESPDGRIWWSAQIHGDEPVPSLVDLYRDTPHVARILATATEAGGPIRHHVLGEVTRWHDDRVVLVGDAVHPVGAGQGAAMAIEDAVVLSLALARHGLGRDTFAAYAAERRDRVAKVLKTAGDNTGAKTAGPLKRRLNEVMMGLFIPRFYERATGWLYDFDPGTVPARG</sequence>
<evidence type="ECO:0000256" key="2">
    <source>
        <dbReference type="ARBA" id="ARBA00023033"/>
    </source>
</evidence>
<dbReference type="RefSeq" id="WP_184790297.1">
    <property type="nucleotide sequence ID" value="NZ_BONT01000093.1"/>
</dbReference>
<accession>A0A841FRP5</accession>
<comment type="caution">
    <text evidence="4">The sequence shown here is derived from an EMBL/GenBank/DDBJ whole genome shotgun (WGS) entry which is preliminary data.</text>
</comment>
<dbReference type="InterPro" id="IPR002938">
    <property type="entry name" value="FAD-bd"/>
</dbReference>
<name>A0A841FRP5_9ACTN</name>
<proteinExistence type="predicted"/>
<protein>
    <submittedName>
        <fullName evidence="4">2-polyprenyl-6-methoxyphenol hydroxylase-like FAD-dependent oxidoreductase</fullName>
    </submittedName>
</protein>
<dbReference type="EMBL" id="JACHGT010000012">
    <property type="protein sequence ID" value="MBB6037483.1"/>
    <property type="molecule type" value="Genomic_DNA"/>
</dbReference>
<dbReference type="AlphaFoldDB" id="A0A841FRP5"/>
<evidence type="ECO:0000256" key="1">
    <source>
        <dbReference type="ARBA" id="ARBA00023002"/>
    </source>
</evidence>
<evidence type="ECO:0000259" key="3">
    <source>
        <dbReference type="Pfam" id="PF01494"/>
    </source>
</evidence>
<dbReference type="GO" id="GO:0004497">
    <property type="term" value="F:monooxygenase activity"/>
    <property type="evidence" value="ECO:0007669"/>
    <property type="project" value="UniProtKB-KW"/>
</dbReference>
<keyword evidence="1" id="KW-0560">Oxidoreductase</keyword>
<dbReference type="Pfam" id="PF01494">
    <property type="entry name" value="FAD_binding_3"/>
    <property type="match status" value="1"/>
</dbReference>
<evidence type="ECO:0000313" key="4">
    <source>
        <dbReference type="EMBL" id="MBB6037483.1"/>
    </source>
</evidence>
<reference evidence="4 5" key="1">
    <citation type="submission" date="2020-08" db="EMBL/GenBank/DDBJ databases">
        <title>Genomic Encyclopedia of Type Strains, Phase IV (KMG-IV): sequencing the most valuable type-strain genomes for metagenomic binning, comparative biology and taxonomic classification.</title>
        <authorList>
            <person name="Goeker M."/>
        </authorList>
    </citation>
    <scope>NUCLEOTIDE SEQUENCE [LARGE SCALE GENOMIC DNA]</scope>
    <source>
        <strain evidence="4 5">YIM 65646</strain>
    </source>
</reference>
<dbReference type="InterPro" id="IPR050493">
    <property type="entry name" value="FAD-dep_Monooxygenase_BioMet"/>
</dbReference>
<dbReference type="PANTHER" id="PTHR13789">
    <property type="entry name" value="MONOOXYGENASE"/>
    <property type="match status" value="1"/>
</dbReference>
<dbReference type="InterPro" id="IPR036188">
    <property type="entry name" value="FAD/NAD-bd_sf"/>
</dbReference>
<dbReference type="GO" id="GO:0071949">
    <property type="term" value="F:FAD binding"/>
    <property type="evidence" value="ECO:0007669"/>
    <property type="project" value="InterPro"/>
</dbReference>
<organism evidence="4 5">
    <name type="scientific">Phytomonospora endophytica</name>
    <dbReference type="NCBI Taxonomy" id="714109"/>
    <lineage>
        <taxon>Bacteria</taxon>
        <taxon>Bacillati</taxon>
        <taxon>Actinomycetota</taxon>
        <taxon>Actinomycetes</taxon>
        <taxon>Micromonosporales</taxon>
        <taxon>Micromonosporaceae</taxon>
        <taxon>Phytomonospora</taxon>
    </lineage>
</organism>